<keyword evidence="3" id="KW-1185">Reference proteome</keyword>
<dbReference type="STRING" id="1163406.A0A0L0N981"/>
<accession>A0A0L0N981</accession>
<dbReference type="Proteomes" id="UP000036947">
    <property type="component" value="Unassembled WGS sequence"/>
</dbReference>
<evidence type="ECO:0000313" key="2">
    <source>
        <dbReference type="EMBL" id="KND90350.1"/>
    </source>
</evidence>
<protein>
    <recommendedName>
        <fullName evidence="4">DUF3824 domain-containing protein</fullName>
    </recommendedName>
</protein>
<comment type="caution">
    <text evidence="2">The sequence shown here is derived from an EMBL/GenBank/DDBJ whole genome shotgun (WGS) entry which is preliminary data.</text>
</comment>
<reference evidence="2 3" key="1">
    <citation type="journal article" date="2015" name="BMC Genomics">
        <title>The genome of the truffle-parasite Tolypocladium ophioglossoides and the evolution of antifungal peptaibiotics.</title>
        <authorList>
            <person name="Quandt C.A."/>
            <person name="Bushley K.E."/>
            <person name="Spatafora J.W."/>
        </authorList>
    </citation>
    <scope>NUCLEOTIDE SEQUENCE [LARGE SCALE GENOMIC DNA]</scope>
    <source>
        <strain evidence="2 3">CBS 100239</strain>
    </source>
</reference>
<gene>
    <name evidence="2" type="ORF">TOPH_04888</name>
</gene>
<sequence length="708" mass="77967">MASYDPYERDYSRRYVRDERRDDRDPRFLDTREYTKAHSTRELVPRAREDSELSVEEVRRDFPPPTGGHARRARSAEPGYYEDDYEYRRSYDSRYDRDRDYDRHSRRGAGSSYYDDEDRKSSKHKGMSKQEKIIAAVAGAALLVGGKELYDRHEAKVDGTDVQRNPLSTAALAGFGALAGYQGAEFYSKQQAKKDQKATYILHRGREGQITEYYSDDEEDSKEKRGHKNFLESAIAATGLGAAVKSLTGAGGDDKRSDTRSRRGSPSGSRGGSRERSRGAGANKIQKAAMASLLAGATEAFRVAKEPGGWKGEKTKRILTAAAGAATVDAAQSDSHGKLGLAESVIGGLVGNRLINGSKKDIEEDKLTGRSRSRSRARSQSGGGGGGGGATGLAALATAGLGAFGAKKMLDHSRSRSRGRDYDSRSPSPDRRRQRSRSRSVVDKARNSLAKLGIGSGAVAAVDDHRRREQDDFEDRGSSRRSRRYSDDMYDEDGRHGGRSRGGDLESERSHRSSRRDSSRRRGTSRSGYGSESDLGDSDEDEKRAKKMRGKQLLTTGLATVATIHAAHEVYQSVEKRRARQKAVKEGRLSPAEAKKLKTKAIMQDAASVGIAALGIKGAIEEMKEAKEMTHECKEFKQEKVRRHARREEKRKQRRNPSAGSRRADSVPAGPRSRHGGYGSDDDYGPGHYDDNPYGSARLPAPPIGYNR</sequence>
<feature type="region of interest" description="Disordered" evidence="1">
    <location>
        <begin position="361"/>
        <end position="392"/>
    </location>
</feature>
<feature type="compositionally biased region" description="Basic and acidic residues" evidence="1">
    <location>
        <begin position="252"/>
        <end position="261"/>
    </location>
</feature>
<evidence type="ECO:0000256" key="1">
    <source>
        <dbReference type="SAM" id="MobiDB-lite"/>
    </source>
</evidence>
<feature type="compositionally biased region" description="Gly residues" evidence="1">
    <location>
        <begin position="381"/>
        <end position="391"/>
    </location>
</feature>
<feature type="compositionally biased region" description="Basic and acidic residues" evidence="1">
    <location>
        <begin position="626"/>
        <end position="639"/>
    </location>
</feature>
<feature type="compositionally biased region" description="Basic and acidic residues" evidence="1">
    <location>
        <begin position="1"/>
        <end position="62"/>
    </location>
</feature>
<name>A0A0L0N981_TOLOC</name>
<feature type="region of interest" description="Disordered" evidence="1">
    <location>
        <begin position="1"/>
        <end position="130"/>
    </location>
</feature>
<dbReference type="EMBL" id="LFRF01000013">
    <property type="protein sequence ID" value="KND90350.1"/>
    <property type="molecule type" value="Genomic_DNA"/>
</dbReference>
<evidence type="ECO:0000313" key="3">
    <source>
        <dbReference type="Proteomes" id="UP000036947"/>
    </source>
</evidence>
<feature type="compositionally biased region" description="Basic and acidic residues" evidence="1">
    <location>
        <begin position="409"/>
        <end position="431"/>
    </location>
</feature>
<feature type="region of interest" description="Disordered" evidence="1">
    <location>
        <begin position="626"/>
        <end position="708"/>
    </location>
</feature>
<feature type="region of interest" description="Disordered" evidence="1">
    <location>
        <begin position="246"/>
        <end position="283"/>
    </location>
</feature>
<dbReference type="OrthoDB" id="5407645at2759"/>
<organism evidence="2 3">
    <name type="scientific">Tolypocladium ophioglossoides (strain CBS 100239)</name>
    <name type="common">Snaketongue truffleclub</name>
    <name type="synonym">Elaphocordyceps ophioglossoides</name>
    <dbReference type="NCBI Taxonomy" id="1163406"/>
    <lineage>
        <taxon>Eukaryota</taxon>
        <taxon>Fungi</taxon>
        <taxon>Dikarya</taxon>
        <taxon>Ascomycota</taxon>
        <taxon>Pezizomycotina</taxon>
        <taxon>Sordariomycetes</taxon>
        <taxon>Hypocreomycetidae</taxon>
        <taxon>Hypocreales</taxon>
        <taxon>Ophiocordycipitaceae</taxon>
        <taxon>Tolypocladium</taxon>
    </lineage>
</organism>
<evidence type="ECO:0008006" key="4">
    <source>
        <dbReference type="Google" id="ProtNLM"/>
    </source>
</evidence>
<feature type="compositionally biased region" description="Basic and acidic residues" evidence="1">
    <location>
        <begin position="462"/>
        <end position="517"/>
    </location>
</feature>
<feature type="compositionally biased region" description="Basic and acidic residues" evidence="1">
    <location>
        <begin position="86"/>
        <end position="103"/>
    </location>
</feature>
<feature type="region of interest" description="Disordered" evidence="1">
    <location>
        <begin position="409"/>
        <end position="552"/>
    </location>
</feature>
<dbReference type="AlphaFoldDB" id="A0A0L0N981"/>
<proteinExistence type="predicted"/>